<dbReference type="InterPro" id="IPR018110">
    <property type="entry name" value="Mandel_Rmase/mucon_lact_enz_CS"/>
</dbReference>
<feature type="domain" description="Mandelate racemase/muconate lactonizing enzyme C-terminal" evidence="2">
    <location>
        <begin position="125"/>
        <end position="230"/>
    </location>
</feature>
<dbReference type="SUPFAM" id="SSF54826">
    <property type="entry name" value="Enolase N-terminal domain-like"/>
    <property type="match status" value="1"/>
</dbReference>
<dbReference type="Gene3D" id="3.30.390.10">
    <property type="entry name" value="Enolase-like, N-terminal domain"/>
    <property type="match status" value="1"/>
</dbReference>
<dbReference type="InterPro" id="IPR029017">
    <property type="entry name" value="Enolase-like_N"/>
</dbReference>
<dbReference type="GO" id="GO:0016829">
    <property type="term" value="F:lyase activity"/>
    <property type="evidence" value="ECO:0007669"/>
    <property type="project" value="UniProtKB-KW"/>
</dbReference>
<gene>
    <name evidence="3" type="ORF">SAMN05421812_103107</name>
</gene>
<dbReference type="PROSITE" id="PS00909">
    <property type="entry name" value="MR_MLE_2"/>
    <property type="match status" value="1"/>
</dbReference>
<evidence type="ECO:0000256" key="1">
    <source>
        <dbReference type="ARBA" id="ARBA00023239"/>
    </source>
</evidence>
<evidence type="ECO:0000313" key="3">
    <source>
        <dbReference type="EMBL" id="SNT08873.1"/>
    </source>
</evidence>
<dbReference type="OrthoDB" id="9802699at2"/>
<dbReference type="SUPFAM" id="SSF51604">
    <property type="entry name" value="Enolase C-terminal domain-like"/>
    <property type="match status" value="1"/>
</dbReference>
<organism evidence="3 4">
    <name type="scientific">Asanoa hainanensis</name>
    <dbReference type="NCBI Taxonomy" id="560556"/>
    <lineage>
        <taxon>Bacteria</taxon>
        <taxon>Bacillati</taxon>
        <taxon>Actinomycetota</taxon>
        <taxon>Actinomycetes</taxon>
        <taxon>Micromonosporales</taxon>
        <taxon>Micromonosporaceae</taxon>
        <taxon>Asanoa</taxon>
    </lineage>
</organism>
<evidence type="ECO:0000259" key="2">
    <source>
        <dbReference type="SMART" id="SM00922"/>
    </source>
</evidence>
<keyword evidence="1" id="KW-0456">Lyase</keyword>
<dbReference type="InterPro" id="IPR029065">
    <property type="entry name" value="Enolase_C-like"/>
</dbReference>
<name>A0A239JU05_9ACTN</name>
<dbReference type="PANTHER" id="PTHR48080">
    <property type="entry name" value="D-GALACTONATE DEHYDRATASE-RELATED"/>
    <property type="match status" value="1"/>
</dbReference>
<dbReference type="InterPro" id="IPR013341">
    <property type="entry name" value="Mandelate_racemase_N_dom"/>
</dbReference>
<dbReference type="RefSeq" id="WP_089246378.1">
    <property type="nucleotide sequence ID" value="NZ_FZPH01000003.1"/>
</dbReference>
<accession>A0A239JU05</accession>
<dbReference type="AlphaFoldDB" id="A0A239JU05"/>
<dbReference type="SFLD" id="SFLDS00001">
    <property type="entry name" value="Enolase"/>
    <property type="match status" value="1"/>
</dbReference>
<dbReference type="SMART" id="SM00922">
    <property type="entry name" value="MR_MLE"/>
    <property type="match status" value="1"/>
</dbReference>
<sequence>MKIDKIETFLVPPRWLFVRVATDEGLVGWGEPVVEGRAEVVRTAVEVLSEYLLGEDPLRIEQHWQVLSKGGFYRGGPVLSSAVAGLDQALWDIAGQAYGAPVHALIGGAVRDQARVYAWIGGDEPDELTDAVAAHVEAGMTAVKMNASGRLSPVPTSGELDRIVRRLAAAREALGDDRDLAVDLHGRATLPAARMILPAIAPLRPLLVEEPLVPEQTHLLGDLVARTSIPVATGERIYDRAGFLPALTAGVGVVQPDLSHAGGISEVRRIAALAETYGALFAPHCPLGPIALAASLQVAFATPNFLIQEQSMGIHYHRGGADLLDYVADPEPLRIVAGHIARWDAPGLGITIDEQAVRQADAAGHAWRNPVWRQEDGSFAEW</sequence>
<dbReference type="GO" id="GO:0009063">
    <property type="term" value="P:amino acid catabolic process"/>
    <property type="evidence" value="ECO:0007669"/>
    <property type="project" value="InterPro"/>
</dbReference>
<dbReference type="Proteomes" id="UP000198362">
    <property type="component" value="Unassembled WGS sequence"/>
</dbReference>
<dbReference type="InterPro" id="IPR036849">
    <property type="entry name" value="Enolase-like_C_sf"/>
</dbReference>
<dbReference type="InterPro" id="IPR034593">
    <property type="entry name" value="DgoD-like"/>
</dbReference>
<reference evidence="3 4" key="1">
    <citation type="submission" date="2017-06" db="EMBL/GenBank/DDBJ databases">
        <authorList>
            <person name="Kim H.J."/>
            <person name="Triplett B.A."/>
        </authorList>
    </citation>
    <scope>NUCLEOTIDE SEQUENCE [LARGE SCALE GENOMIC DNA]</scope>
    <source>
        <strain evidence="3 4">CGMCC 4.5593</strain>
    </source>
</reference>
<dbReference type="Pfam" id="PF02746">
    <property type="entry name" value="MR_MLE_N"/>
    <property type="match status" value="1"/>
</dbReference>
<dbReference type="Pfam" id="PF13378">
    <property type="entry name" value="MR_MLE_C"/>
    <property type="match status" value="1"/>
</dbReference>
<evidence type="ECO:0000313" key="4">
    <source>
        <dbReference type="Proteomes" id="UP000198362"/>
    </source>
</evidence>
<dbReference type="NCBIfam" id="NF010624">
    <property type="entry name" value="PRK14017.1"/>
    <property type="match status" value="1"/>
</dbReference>
<dbReference type="PANTHER" id="PTHR48080:SF2">
    <property type="entry name" value="D-GALACTONATE DEHYDRATASE"/>
    <property type="match status" value="1"/>
</dbReference>
<protein>
    <submittedName>
        <fullName evidence="3">Galactonate dehydratase</fullName>
    </submittedName>
</protein>
<dbReference type="EMBL" id="FZPH01000003">
    <property type="protein sequence ID" value="SNT08873.1"/>
    <property type="molecule type" value="Genomic_DNA"/>
</dbReference>
<keyword evidence="4" id="KW-1185">Reference proteome</keyword>
<dbReference type="InterPro" id="IPR013342">
    <property type="entry name" value="Mandelate_racemase_C"/>
</dbReference>
<dbReference type="Gene3D" id="3.20.20.120">
    <property type="entry name" value="Enolase-like C-terminal domain"/>
    <property type="match status" value="1"/>
</dbReference>
<dbReference type="PROSITE" id="PS00908">
    <property type="entry name" value="MR_MLE_1"/>
    <property type="match status" value="1"/>
</dbReference>
<proteinExistence type="predicted"/>
<dbReference type="SFLD" id="SFLDG00179">
    <property type="entry name" value="mandelate_racemase"/>
    <property type="match status" value="1"/>
</dbReference>